<proteinExistence type="predicted"/>
<dbReference type="Gene3D" id="3.40.50.2300">
    <property type="match status" value="2"/>
</dbReference>
<dbReference type="GO" id="GO:0005886">
    <property type="term" value="C:plasma membrane"/>
    <property type="evidence" value="ECO:0007669"/>
    <property type="project" value="InterPro"/>
</dbReference>
<dbReference type="OrthoDB" id="9781639at2"/>
<gene>
    <name evidence="4" type="ORF">ROR02_00590</name>
</gene>
<dbReference type="EMBL" id="BJZO01000001">
    <property type="protein sequence ID" value="GEO79928.1"/>
    <property type="molecule type" value="Genomic_DNA"/>
</dbReference>
<protein>
    <submittedName>
        <fullName evidence="4">BMP family ABC transporter substrate-binding protein</fullName>
    </submittedName>
</protein>
<name>A0A512H3D7_9PROT</name>
<feature type="chain" id="PRO_5021877271" evidence="2">
    <location>
        <begin position="30"/>
        <end position="364"/>
    </location>
</feature>
<evidence type="ECO:0000313" key="5">
    <source>
        <dbReference type="Proteomes" id="UP000321567"/>
    </source>
</evidence>
<accession>A0A512H3D7</accession>
<dbReference type="Proteomes" id="UP000321567">
    <property type="component" value="Unassembled WGS sequence"/>
</dbReference>
<evidence type="ECO:0000256" key="1">
    <source>
        <dbReference type="ARBA" id="ARBA00022729"/>
    </source>
</evidence>
<organism evidence="4 5">
    <name type="scientific">Pararhodospirillum oryzae</name>
    <dbReference type="NCBI Taxonomy" id="478448"/>
    <lineage>
        <taxon>Bacteria</taxon>
        <taxon>Pseudomonadati</taxon>
        <taxon>Pseudomonadota</taxon>
        <taxon>Alphaproteobacteria</taxon>
        <taxon>Rhodospirillales</taxon>
        <taxon>Rhodospirillaceae</taxon>
        <taxon>Pararhodospirillum</taxon>
    </lineage>
</organism>
<dbReference type="RefSeq" id="WP_147161998.1">
    <property type="nucleotide sequence ID" value="NZ_BJZO01000001.1"/>
</dbReference>
<dbReference type="AlphaFoldDB" id="A0A512H3D7"/>
<sequence>MKKTLVGLMSAAAVAVGLAAAGGASPAVAADPLKVGFVYVGPASDFGWSYQHDVGRKAVEEAFGDKVQTAFVENVQEGADAERVIRQFAASGFDLVFTTSFGFMNPTLKVAQQFPKVKFEHATGYKRADNVATYAARFYEGRYVIGVIAGLMTKSNTIGYVASFPIPEVVSGINAFTQGLRSVNPNAQVKVIWVNSWYDPPREREAAETLVAQGADVLSQHTDSPAPIQVAEEKGIHAFGQSTDMLRFGPHAQLTAIVDNWSDYYKNRIQMVMDGAWKSEDTWGGLASDMVHLSPYNTNELSPEIVAKAEEARTAIVNGTLHPFDGPLVNQAGETVLPAGQSLPDEKILSMDWYVQGVQGELPK</sequence>
<evidence type="ECO:0000256" key="2">
    <source>
        <dbReference type="SAM" id="SignalP"/>
    </source>
</evidence>
<evidence type="ECO:0000259" key="3">
    <source>
        <dbReference type="Pfam" id="PF02608"/>
    </source>
</evidence>
<dbReference type="InterPro" id="IPR052910">
    <property type="entry name" value="ABC-Purine-Binding"/>
</dbReference>
<evidence type="ECO:0000313" key="4">
    <source>
        <dbReference type="EMBL" id="GEO79928.1"/>
    </source>
</evidence>
<dbReference type="Pfam" id="PF02608">
    <property type="entry name" value="Bmp"/>
    <property type="match status" value="1"/>
</dbReference>
<keyword evidence="5" id="KW-1185">Reference proteome</keyword>
<feature type="domain" description="ABC transporter substrate-binding protein PnrA-like" evidence="3">
    <location>
        <begin position="34"/>
        <end position="319"/>
    </location>
</feature>
<dbReference type="CDD" id="cd19963">
    <property type="entry name" value="PBP1_BMP-like"/>
    <property type="match status" value="1"/>
</dbReference>
<dbReference type="PANTHER" id="PTHR43208:SF1">
    <property type="entry name" value="ABC TRANSPORTER SUBSTRATE-BINDING PROTEIN"/>
    <property type="match status" value="1"/>
</dbReference>
<dbReference type="PANTHER" id="PTHR43208">
    <property type="entry name" value="ABC TRANSPORTER SUBSTRATE-BINDING PROTEIN"/>
    <property type="match status" value="1"/>
</dbReference>
<reference evidence="4 5" key="1">
    <citation type="submission" date="2019-07" db="EMBL/GenBank/DDBJ databases">
        <title>Whole genome shotgun sequence of Rhodospirillum oryzae NBRC 107573.</title>
        <authorList>
            <person name="Hosoyama A."/>
            <person name="Uohara A."/>
            <person name="Ohji S."/>
            <person name="Ichikawa N."/>
        </authorList>
    </citation>
    <scope>NUCLEOTIDE SEQUENCE [LARGE SCALE GENOMIC DNA]</scope>
    <source>
        <strain evidence="4 5">NBRC 107573</strain>
    </source>
</reference>
<feature type="signal peptide" evidence="2">
    <location>
        <begin position="1"/>
        <end position="29"/>
    </location>
</feature>
<dbReference type="InterPro" id="IPR003760">
    <property type="entry name" value="PnrA-like"/>
</dbReference>
<comment type="caution">
    <text evidence="4">The sequence shown here is derived from an EMBL/GenBank/DDBJ whole genome shotgun (WGS) entry which is preliminary data.</text>
</comment>
<keyword evidence="1 2" id="KW-0732">Signal</keyword>